<dbReference type="NCBIfam" id="TIGR01656">
    <property type="entry name" value="Histidinol-ppas"/>
    <property type="match status" value="1"/>
</dbReference>
<evidence type="ECO:0000256" key="4">
    <source>
        <dbReference type="ARBA" id="ARBA00022801"/>
    </source>
</evidence>
<dbReference type="GO" id="GO:0016791">
    <property type="term" value="F:phosphatase activity"/>
    <property type="evidence" value="ECO:0007669"/>
    <property type="project" value="InterPro"/>
</dbReference>
<evidence type="ECO:0000256" key="8">
    <source>
        <dbReference type="PIRSR" id="PIRSR004682-1"/>
    </source>
</evidence>
<dbReference type="Pfam" id="PF13242">
    <property type="entry name" value="Hydrolase_like"/>
    <property type="match status" value="1"/>
</dbReference>
<dbReference type="STRING" id="1548207.AXK11_03410"/>
<dbReference type="InterPro" id="IPR006549">
    <property type="entry name" value="HAD-SF_hydro_IIIA"/>
</dbReference>
<dbReference type="InterPro" id="IPR036412">
    <property type="entry name" value="HAD-like_sf"/>
</dbReference>
<comment type="cofactor">
    <cofactor evidence="10">
        <name>Mg(2+)</name>
        <dbReference type="ChEBI" id="CHEBI:18420"/>
    </cofactor>
</comment>
<dbReference type="PANTHER" id="PTHR42891">
    <property type="entry name" value="D-GLYCERO-BETA-D-MANNO-HEPTOSE-1,7-BISPHOSPHATE 7-PHOSPHATASE"/>
    <property type="match status" value="1"/>
</dbReference>
<feature type="site" description="Stabilizes the phosphoryl group" evidence="9">
    <location>
        <position position="52"/>
    </location>
</feature>
<keyword evidence="2 7" id="KW-0963">Cytoplasm</keyword>
<evidence type="ECO:0000256" key="9">
    <source>
        <dbReference type="PIRSR" id="PIRSR004682-3"/>
    </source>
</evidence>
<feature type="binding site" evidence="10">
    <location>
        <position position="10"/>
    </location>
    <ligand>
        <name>Mg(2+)</name>
        <dbReference type="ChEBI" id="CHEBI:18420"/>
    </ligand>
</feature>
<comment type="caution">
    <text evidence="11">The sequence shown here is derived from an EMBL/GenBank/DDBJ whole genome shotgun (WGS) entry which is preliminary data.</text>
</comment>
<dbReference type="InterPro" id="IPR006543">
    <property type="entry name" value="Histidinol-phos"/>
</dbReference>
<dbReference type="Proteomes" id="UP000070058">
    <property type="component" value="Unassembled WGS sequence"/>
</dbReference>
<accession>A0A139SQV1</accession>
<feature type="site" description="Contributes to substrate recognition" evidence="9">
    <location>
        <position position="109"/>
    </location>
</feature>
<dbReference type="OrthoDB" id="9801899at2"/>
<reference evidence="12" key="1">
    <citation type="submission" date="2016-02" db="EMBL/GenBank/DDBJ databases">
        <authorList>
            <person name="Sanders J.G."/>
            <person name="Lin J.Y."/>
            <person name="Wertz J.T."/>
            <person name="Russell J.A."/>
            <person name="Moreau C.S."/>
            <person name="Powell S."/>
        </authorList>
    </citation>
    <scope>NUCLEOTIDE SEQUENCE [LARGE SCALE GENOMIC DNA]</scope>
    <source>
        <strain evidence="12">CAG34</strain>
    </source>
</reference>
<gene>
    <name evidence="11" type="ORF">AXK11_03410</name>
</gene>
<evidence type="ECO:0000256" key="10">
    <source>
        <dbReference type="PIRSR" id="PIRSR004682-4"/>
    </source>
</evidence>
<dbReference type="PANTHER" id="PTHR42891:SF1">
    <property type="entry name" value="D-GLYCERO-BETA-D-MANNO-HEPTOSE-1,7-BISPHOSPHATE 7-PHOSPHATASE"/>
    <property type="match status" value="1"/>
</dbReference>
<evidence type="ECO:0000256" key="2">
    <source>
        <dbReference type="ARBA" id="ARBA00022490"/>
    </source>
</evidence>
<dbReference type="EC" id="3.1.3.-" evidence="7"/>
<dbReference type="GO" id="GO:0005737">
    <property type="term" value="C:cytoplasm"/>
    <property type="evidence" value="ECO:0007669"/>
    <property type="project" value="UniProtKB-SubCell"/>
</dbReference>
<dbReference type="SUPFAM" id="SSF56784">
    <property type="entry name" value="HAD-like"/>
    <property type="match status" value="1"/>
</dbReference>
<dbReference type="EMBL" id="LSZQ01000028">
    <property type="protein sequence ID" value="KXU36850.1"/>
    <property type="molecule type" value="Genomic_DNA"/>
</dbReference>
<feature type="site" description="Contributes to substrate recognition" evidence="9">
    <location>
        <position position="110"/>
    </location>
</feature>
<protein>
    <recommendedName>
        <fullName evidence="6 7">D,D-heptose 1,7-bisphosphate phosphatase</fullName>
        <ecNumber evidence="7">3.1.3.-</ecNumber>
    </recommendedName>
</protein>
<organism evidence="11 12">
    <name type="scientific">Cephaloticoccus primus</name>
    <dbReference type="NCBI Taxonomy" id="1548207"/>
    <lineage>
        <taxon>Bacteria</taxon>
        <taxon>Pseudomonadati</taxon>
        <taxon>Verrucomicrobiota</taxon>
        <taxon>Opitutia</taxon>
        <taxon>Opitutales</taxon>
        <taxon>Opitutaceae</taxon>
        <taxon>Cephaloticoccus</taxon>
    </lineage>
</organism>
<keyword evidence="12" id="KW-1185">Reference proteome</keyword>
<feature type="active site" description="Proton donor" evidence="8">
    <location>
        <position position="12"/>
    </location>
</feature>
<feature type="binding site" evidence="10">
    <location>
        <position position="12"/>
    </location>
    <ligand>
        <name>Mg(2+)</name>
        <dbReference type="ChEBI" id="CHEBI:18420"/>
    </ligand>
</feature>
<keyword evidence="4 7" id="KW-0378">Hydrolase</keyword>
<dbReference type="InterPro" id="IPR004446">
    <property type="entry name" value="Heptose_bisP_phosphatase"/>
</dbReference>
<name>A0A139SQV1_9BACT</name>
<dbReference type="AlphaFoldDB" id="A0A139SQV1"/>
<feature type="binding site" evidence="10">
    <location>
        <position position="135"/>
    </location>
    <ligand>
        <name>Mg(2+)</name>
        <dbReference type="ChEBI" id="CHEBI:18420"/>
    </ligand>
</feature>
<evidence type="ECO:0000256" key="5">
    <source>
        <dbReference type="ARBA" id="ARBA00023277"/>
    </source>
</evidence>
<keyword evidence="3 10" id="KW-0479">Metal-binding</keyword>
<evidence type="ECO:0000256" key="3">
    <source>
        <dbReference type="ARBA" id="ARBA00022723"/>
    </source>
</evidence>
<dbReference type="PIRSF" id="PIRSF004682">
    <property type="entry name" value="GmhB"/>
    <property type="match status" value="1"/>
</dbReference>
<dbReference type="GO" id="GO:0005975">
    <property type="term" value="P:carbohydrate metabolic process"/>
    <property type="evidence" value="ECO:0007669"/>
    <property type="project" value="InterPro"/>
</dbReference>
<sequence length="192" mass="21348">MGTVKTLFLDRDGTIIYDKDYLADPAGVELIPGARAALHEAQSRGYRLFLFTNQSGIGRGYYTLADVHACNRRMLELLDLGPELFTEICIAPEAHSEPEDSPRANQVFRKPSPRFILEMIAKYALAPEQCWMVGDRESDIEAGLRAGIHSVAVATGKYNLDEWRARLPAPATLHADLLGFVNSLAAHHTRDR</sequence>
<keyword evidence="5 7" id="KW-0119">Carbohydrate metabolism</keyword>
<feature type="active site" description="Nucleophile" evidence="8">
    <location>
        <position position="10"/>
    </location>
</feature>
<evidence type="ECO:0000313" key="12">
    <source>
        <dbReference type="Proteomes" id="UP000070058"/>
    </source>
</evidence>
<dbReference type="Gene3D" id="3.40.50.1000">
    <property type="entry name" value="HAD superfamily/HAD-like"/>
    <property type="match status" value="1"/>
</dbReference>
<comment type="subcellular location">
    <subcellularLocation>
        <location evidence="1 7">Cytoplasm</location>
    </subcellularLocation>
</comment>
<dbReference type="GO" id="GO:0046872">
    <property type="term" value="F:metal ion binding"/>
    <property type="evidence" value="ECO:0007669"/>
    <property type="project" value="UniProtKB-KW"/>
</dbReference>
<comment type="similarity">
    <text evidence="7">Belongs to the gmhB family.</text>
</comment>
<proteinExistence type="inferred from homology"/>
<evidence type="ECO:0000256" key="7">
    <source>
        <dbReference type="PIRNR" id="PIRNR004682"/>
    </source>
</evidence>
<dbReference type="InterPro" id="IPR023214">
    <property type="entry name" value="HAD_sf"/>
</dbReference>
<dbReference type="NCBIfam" id="TIGR01662">
    <property type="entry name" value="HAD-SF-IIIA"/>
    <property type="match status" value="1"/>
</dbReference>
<evidence type="ECO:0000256" key="6">
    <source>
        <dbReference type="ARBA" id="ARBA00031828"/>
    </source>
</evidence>
<keyword evidence="10" id="KW-0460">Magnesium</keyword>
<evidence type="ECO:0000256" key="1">
    <source>
        <dbReference type="ARBA" id="ARBA00004496"/>
    </source>
</evidence>
<evidence type="ECO:0000313" key="11">
    <source>
        <dbReference type="EMBL" id="KXU36850.1"/>
    </source>
</evidence>